<dbReference type="InterPro" id="IPR036020">
    <property type="entry name" value="WW_dom_sf"/>
</dbReference>
<dbReference type="InterPro" id="IPR039576">
    <property type="entry name" value="APBB1/2/3"/>
</dbReference>
<dbReference type="InterPro" id="IPR006020">
    <property type="entry name" value="PTB/PI_dom"/>
</dbReference>
<evidence type="ECO:0000259" key="4">
    <source>
        <dbReference type="PROSITE" id="PS50020"/>
    </source>
</evidence>
<sequence length="874" mass="95523">MLCGELLNGGFVSAGAVPVVPYSLPGLWLPGCLRATSPRLLTSPYLTLLAELLAAGRLELRDDLLELMDLAKRSHQAPGNNGASELDLDLHADDIDEIFLEKGTGEISRDEGRARIHDAKGEKEIGAHMQRGMRRGVEGIAMRANGEGISPSYDSTSPYQWFMADISSAVHHENRARSTPASGDMYVTALKKNGLLSFENPNYHLDPARLDDALNSNGNGSSLYDELYQELVGGGGRSGEVTGGGGGGGGGTRVQARRTYATLDLGSMGVDVTQGPLTQDSVTDDAPDNTDNHNLGYGCEGVAESALVDDTLNGNPRSSSTSSSSAILPQSHALQSGSAGSIDAADTSGSRNYCEKPDNETAEMGGVPHVEGGLNSELYAVPVKRRQPKDQKNNAILQNNTQEKPADMDSTDSEDKDENLPPGWQKHEDENGPYYWHVKSGNIQREPPEAPLHLKTEARRSLVKDNDSINNFHTLSGMVNTVTRSNTSSALDQELENKRKVELALKRRSYPARADSEGRDKPIRFAVRSLGWTEIAEEDLTPERSSKAVNKCIVDLSLGRNDLLDVVGRWGDGKDLFMDLDEGALKLIDPENLTVLNTQPIHTVRVWGVGRDHCRDFAYVARDRSTRKHMCHVFRCDIPARTIANTLRDICKKIMIERSQHQNLAKPVDINGRTSLATRPTNLPTEHRRFHRNGQALVTQSFPTPMEEPKKVLRAQYLGSMQVNQATGMEVLNEAIEHIVTNTPINQWRNVNVAVAPSMISILTPNDDKLITECRVRYLSFLGIGRNVKQCAFIMHTAQDLFIAHVFNCEPSSGALCKTIEAACKLRYQKCLDAHPQGFRNASSLNTPSGRGLGATLKSLVGSLTGRRNKQGES</sequence>
<protein>
    <submittedName>
        <fullName evidence="5">Amyloid beta A4 protein-binding family B member 2</fullName>
    </submittedName>
</protein>
<dbReference type="STRING" id="471704.A0A151J945"/>
<dbReference type="Proteomes" id="UP000078492">
    <property type="component" value="Unassembled WGS sequence"/>
</dbReference>
<dbReference type="InterPro" id="IPR001202">
    <property type="entry name" value="WW_dom"/>
</dbReference>
<feature type="domain" description="WW" evidence="4">
    <location>
        <begin position="418"/>
        <end position="450"/>
    </location>
</feature>
<dbReference type="PANTHER" id="PTHR14058">
    <property type="entry name" value="AMYLOID BETA A4 PRECURSOR PROTEIN-BINDING FAMILY B"/>
    <property type="match status" value="1"/>
</dbReference>
<feature type="region of interest" description="Disordered" evidence="2">
    <location>
        <begin position="310"/>
        <end position="373"/>
    </location>
</feature>
<dbReference type="SUPFAM" id="SSF50729">
    <property type="entry name" value="PH domain-like"/>
    <property type="match status" value="2"/>
</dbReference>
<feature type="compositionally biased region" description="Polar residues" evidence="2">
    <location>
        <begin position="393"/>
        <end position="403"/>
    </location>
</feature>
<feature type="region of interest" description="Disordered" evidence="2">
    <location>
        <begin position="270"/>
        <end position="298"/>
    </location>
</feature>
<evidence type="ECO:0000259" key="3">
    <source>
        <dbReference type="PROSITE" id="PS01179"/>
    </source>
</evidence>
<dbReference type="CDD" id="cd01271">
    <property type="entry name" value="PTB2_Fe65"/>
    <property type="match status" value="1"/>
</dbReference>
<dbReference type="GO" id="GO:0005737">
    <property type="term" value="C:cytoplasm"/>
    <property type="evidence" value="ECO:0007669"/>
    <property type="project" value="TreeGrafter"/>
</dbReference>
<dbReference type="PROSITE" id="PS50020">
    <property type="entry name" value="WW_DOMAIN_2"/>
    <property type="match status" value="1"/>
</dbReference>
<name>A0A151J945_9HYME</name>
<evidence type="ECO:0000313" key="6">
    <source>
        <dbReference type="Proteomes" id="UP000078492"/>
    </source>
</evidence>
<dbReference type="GO" id="GO:0005634">
    <property type="term" value="C:nucleus"/>
    <property type="evidence" value="ECO:0007669"/>
    <property type="project" value="TreeGrafter"/>
</dbReference>
<dbReference type="FunFam" id="2.30.29.30:FF:000034">
    <property type="entry name" value="amyloid beta A4 precursor protein-binding family B member 2"/>
    <property type="match status" value="1"/>
</dbReference>
<feature type="compositionally biased region" description="Polar residues" evidence="2">
    <location>
        <begin position="326"/>
        <end position="339"/>
    </location>
</feature>
<dbReference type="GO" id="GO:0001540">
    <property type="term" value="F:amyloid-beta binding"/>
    <property type="evidence" value="ECO:0007669"/>
    <property type="project" value="InterPro"/>
</dbReference>
<dbReference type="SUPFAM" id="SSF51045">
    <property type="entry name" value="WW domain"/>
    <property type="match status" value="1"/>
</dbReference>
<evidence type="ECO:0000313" key="5">
    <source>
        <dbReference type="EMBL" id="KYN21430.1"/>
    </source>
</evidence>
<organism evidence="5 6">
    <name type="scientific">Trachymyrmex cornetzi</name>
    <dbReference type="NCBI Taxonomy" id="471704"/>
    <lineage>
        <taxon>Eukaryota</taxon>
        <taxon>Metazoa</taxon>
        <taxon>Ecdysozoa</taxon>
        <taxon>Arthropoda</taxon>
        <taxon>Hexapoda</taxon>
        <taxon>Insecta</taxon>
        <taxon>Pterygota</taxon>
        <taxon>Neoptera</taxon>
        <taxon>Endopterygota</taxon>
        <taxon>Hymenoptera</taxon>
        <taxon>Apocrita</taxon>
        <taxon>Aculeata</taxon>
        <taxon>Formicoidea</taxon>
        <taxon>Formicidae</taxon>
        <taxon>Myrmicinae</taxon>
        <taxon>Trachymyrmex</taxon>
    </lineage>
</organism>
<keyword evidence="1" id="KW-0677">Repeat</keyword>
<dbReference type="InterPro" id="IPR011993">
    <property type="entry name" value="PH-like_dom_sf"/>
</dbReference>
<dbReference type="CDD" id="cd00201">
    <property type="entry name" value="WW"/>
    <property type="match status" value="1"/>
</dbReference>
<dbReference type="EMBL" id="KQ979471">
    <property type="protein sequence ID" value="KYN21430.1"/>
    <property type="molecule type" value="Genomic_DNA"/>
</dbReference>
<dbReference type="Gene3D" id="2.20.70.10">
    <property type="match status" value="1"/>
</dbReference>
<dbReference type="Gene3D" id="2.30.29.30">
    <property type="entry name" value="Pleckstrin-homology domain (PH domain)/Phosphotyrosine-binding domain (PTB)"/>
    <property type="match status" value="2"/>
</dbReference>
<evidence type="ECO:0000256" key="2">
    <source>
        <dbReference type="SAM" id="MobiDB-lite"/>
    </source>
</evidence>
<keyword evidence="6" id="KW-1185">Reference proteome</keyword>
<reference evidence="5 6" key="1">
    <citation type="submission" date="2015-09" db="EMBL/GenBank/DDBJ databases">
        <title>Trachymyrmex cornetzi WGS genome.</title>
        <authorList>
            <person name="Nygaard S."/>
            <person name="Hu H."/>
            <person name="Boomsma J."/>
            <person name="Zhang G."/>
        </authorList>
    </citation>
    <scope>NUCLEOTIDE SEQUENCE [LARGE SCALE GENOMIC DNA]</scope>
    <source>
        <strain evidence="5">Tcor2-1</strain>
        <tissue evidence="5">Whole body</tissue>
    </source>
</reference>
<dbReference type="SMART" id="SM00462">
    <property type="entry name" value="PTB"/>
    <property type="match status" value="2"/>
</dbReference>
<feature type="domain" description="PID" evidence="3">
    <location>
        <begin position="713"/>
        <end position="837"/>
    </location>
</feature>
<evidence type="ECO:0000256" key="1">
    <source>
        <dbReference type="ARBA" id="ARBA00022737"/>
    </source>
</evidence>
<dbReference type="PANTHER" id="PTHR14058:SF8">
    <property type="entry name" value="PROTEIN FE65 HOMOLOG"/>
    <property type="match status" value="1"/>
</dbReference>
<proteinExistence type="predicted"/>
<dbReference type="Pfam" id="PF00640">
    <property type="entry name" value="PID"/>
    <property type="match status" value="2"/>
</dbReference>
<gene>
    <name evidence="5" type="ORF">ALC57_06204</name>
</gene>
<dbReference type="GO" id="GO:0006355">
    <property type="term" value="P:regulation of DNA-templated transcription"/>
    <property type="evidence" value="ECO:0007669"/>
    <property type="project" value="TreeGrafter"/>
</dbReference>
<feature type="region of interest" description="Disordered" evidence="2">
    <location>
        <begin position="385"/>
        <end position="432"/>
    </location>
</feature>
<dbReference type="FunFam" id="2.30.29.30:FF:000317">
    <property type="entry name" value="Amyloid beta A4 protein-binding family B member"/>
    <property type="match status" value="1"/>
</dbReference>
<dbReference type="AlphaFoldDB" id="A0A151J945"/>
<accession>A0A151J945</accession>
<feature type="domain" description="PID" evidence="3">
    <location>
        <begin position="523"/>
        <end position="651"/>
    </location>
</feature>
<dbReference type="PROSITE" id="PS01179">
    <property type="entry name" value="PID"/>
    <property type="match status" value="2"/>
</dbReference>
<dbReference type="CDD" id="cd01272">
    <property type="entry name" value="PTB1_Fe65"/>
    <property type="match status" value="1"/>
</dbReference>